<dbReference type="EMBL" id="CP014859">
    <property type="protein sequence ID" value="AOS65188.1"/>
    <property type="molecule type" value="Genomic_DNA"/>
</dbReference>
<evidence type="ECO:0000256" key="4">
    <source>
        <dbReference type="ARBA" id="ARBA00022692"/>
    </source>
</evidence>
<dbReference type="PANTHER" id="PTHR43221">
    <property type="entry name" value="PROTEASE HTPX"/>
    <property type="match status" value="1"/>
</dbReference>
<keyword evidence="5" id="KW-0479">Metal-binding</keyword>
<evidence type="ECO:0000256" key="7">
    <source>
        <dbReference type="ARBA" id="ARBA00022833"/>
    </source>
</evidence>
<gene>
    <name evidence="15" type="ORF">TL08_22020</name>
</gene>
<evidence type="ECO:0000313" key="15">
    <source>
        <dbReference type="EMBL" id="AOS65188.1"/>
    </source>
</evidence>
<accession>A0AAC9MZ94</accession>
<dbReference type="GO" id="GO:0046872">
    <property type="term" value="F:metal ion binding"/>
    <property type="evidence" value="ECO:0007669"/>
    <property type="project" value="UniProtKB-KW"/>
</dbReference>
<feature type="domain" description="Peptidase M48" evidence="14">
    <location>
        <begin position="227"/>
        <end position="419"/>
    </location>
</feature>
<evidence type="ECO:0000256" key="8">
    <source>
        <dbReference type="ARBA" id="ARBA00022989"/>
    </source>
</evidence>
<feature type="compositionally biased region" description="Basic and acidic residues" evidence="12">
    <location>
        <begin position="8"/>
        <end position="17"/>
    </location>
</feature>
<keyword evidence="3 11" id="KW-0645">Protease</keyword>
<reference evidence="16" key="1">
    <citation type="submission" date="2016-03" db="EMBL/GenBank/DDBJ databases">
        <title>Complete genome sequence of the type strain Actinoalloteichus hymeniacidonis DSM 45092.</title>
        <authorList>
            <person name="Schaffert L."/>
            <person name="Albersmeier A."/>
            <person name="Winkler A."/>
            <person name="Kalinowski J."/>
            <person name="Zotchev S."/>
            <person name="Ruckert C."/>
        </authorList>
    </citation>
    <scope>NUCLEOTIDE SEQUENCE [LARGE SCALE GENOMIC DNA]</scope>
    <source>
        <strain evidence="16">HPA177(T) (DSM 45092(T))</strain>
    </source>
</reference>
<keyword evidence="16" id="KW-1185">Reference proteome</keyword>
<dbReference type="GO" id="GO:0004222">
    <property type="term" value="F:metalloendopeptidase activity"/>
    <property type="evidence" value="ECO:0007669"/>
    <property type="project" value="InterPro"/>
</dbReference>
<feature type="transmembrane region" description="Helical" evidence="13">
    <location>
        <begin position="137"/>
        <end position="158"/>
    </location>
</feature>
<sequence length="431" mass="46077">MNTPIGRSPDDDVRADENPADTIPAPTAPDRTGSTTAALETPPFRVRPRFPSAAEETPLPPAPRPIPRTESTRTASTPRPTLPEFPTPQGSAGLPTRPEPPPRPGRAAPRRASGPPTPPPLPTGAAPIAKHRIDMTAWLGLLLSLPWTLSSLGLVVMVSTMLGDRLWAPLLWLIPLGWLASGAVIFLAGCERLLARVSLNSRPPSEGERRIVEPVWETVLDDVVVDPRRFQLWVQDTQELNAGAAGGRIVIVTKGALRLPPRALAAVLAHELGHHLGGHSVVLRLHGWYSIPTRIFLALVIAAIGVIGSIGRAIARTGNVFGIVLSLAALVGGIVLVVYLSPLLLLVPVASVFLAATSRMGEIRADRMAAQLGYGPALIEVLGQWMRDSQAAHRPPPSLRTRLFASHPSHAVRIRKVEEYLAGSGMSRGSR</sequence>
<evidence type="ECO:0000256" key="11">
    <source>
        <dbReference type="RuleBase" id="RU003983"/>
    </source>
</evidence>
<dbReference type="Pfam" id="PF01435">
    <property type="entry name" value="Peptidase_M48"/>
    <property type="match status" value="1"/>
</dbReference>
<evidence type="ECO:0000256" key="13">
    <source>
        <dbReference type="SAM" id="Phobius"/>
    </source>
</evidence>
<evidence type="ECO:0000256" key="1">
    <source>
        <dbReference type="ARBA" id="ARBA00004651"/>
    </source>
</evidence>
<evidence type="ECO:0000259" key="14">
    <source>
        <dbReference type="Pfam" id="PF01435"/>
    </source>
</evidence>
<keyword evidence="4 13" id="KW-0812">Transmembrane</keyword>
<dbReference type="RefSeq" id="WP_157421235.1">
    <property type="nucleotide sequence ID" value="NZ_CP014859.1"/>
</dbReference>
<feature type="transmembrane region" description="Helical" evidence="13">
    <location>
        <begin position="170"/>
        <end position="190"/>
    </location>
</feature>
<dbReference type="GO" id="GO:0006508">
    <property type="term" value="P:proteolysis"/>
    <property type="evidence" value="ECO:0007669"/>
    <property type="project" value="UniProtKB-KW"/>
</dbReference>
<comment type="cofactor">
    <cofactor evidence="11">
        <name>Zn(2+)</name>
        <dbReference type="ChEBI" id="CHEBI:29105"/>
    </cofactor>
    <text evidence="11">Binds 1 zinc ion per subunit.</text>
</comment>
<feature type="transmembrane region" description="Helical" evidence="13">
    <location>
        <begin position="321"/>
        <end position="354"/>
    </location>
</feature>
<dbReference type="InterPro" id="IPR050083">
    <property type="entry name" value="HtpX_protease"/>
</dbReference>
<keyword evidence="8 13" id="KW-1133">Transmembrane helix</keyword>
<organism evidence="15 16">
    <name type="scientific">Actinoalloteichus hymeniacidonis</name>
    <dbReference type="NCBI Taxonomy" id="340345"/>
    <lineage>
        <taxon>Bacteria</taxon>
        <taxon>Bacillati</taxon>
        <taxon>Actinomycetota</taxon>
        <taxon>Actinomycetes</taxon>
        <taxon>Pseudonocardiales</taxon>
        <taxon>Pseudonocardiaceae</taxon>
        <taxon>Actinoalloteichus</taxon>
    </lineage>
</organism>
<keyword evidence="7 11" id="KW-0862">Zinc</keyword>
<comment type="subcellular location">
    <subcellularLocation>
        <location evidence="1">Cell membrane</location>
        <topology evidence="1">Multi-pass membrane protein</topology>
    </subcellularLocation>
</comment>
<comment type="similarity">
    <text evidence="11">Belongs to the peptidase M48 family.</text>
</comment>
<feature type="compositionally biased region" description="Low complexity" evidence="12">
    <location>
        <begin position="105"/>
        <end position="114"/>
    </location>
</feature>
<dbReference type="AlphaFoldDB" id="A0AAC9MZ94"/>
<evidence type="ECO:0000256" key="9">
    <source>
        <dbReference type="ARBA" id="ARBA00023049"/>
    </source>
</evidence>
<feature type="compositionally biased region" description="Low complexity" evidence="12">
    <location>
        <begin position="20"/>
        <end position="30"/>
    </location>
</feature>
<evidence type="ECO:0000256" key="5">
    <source>
        <dbReference type="ARBA" id="ARBA00022723"/>
    </source>
</evidence>
<dbReference type="KEGG" id="ahm:TL08_22020"/>
<protein>
    <submittedName>
        <fullName evidence="15">Zn-dependent protease with chaperone function</fullName>
    </submittedName>
</protein>
<dbReference type="InterPro" id="IPR001915">
    <property type="entry name" value="Peptidase_M48"/>
</dbReference>
<evidence type="ECO:0000313" key="16">
    <source>
        <dbReference type="Proteomes" id="UP000095210"/>
    </source>
</evidence>
<evidence type="ECO:0000256" key="12">
    <source>
        <dbReference type="SAM" id="MobiDB-lite"/>
    </source>
</evidence>
<keyword evidence="6 11" id="KW-0378">Hydrolase</keyword>
<keyword evidence="10 13" id="KW-0472">Membrane</keyword>
<proteinExistence type="inferred from homology"/>
<evidence type="ECO:0000256" key="2">
    <source>
        <dbReference type="ARBA" id="ARBA00022475"/>
    </source>
</evidence>
<name>A0AAC9MZ94_9PSEU</name>
<dbReference type="PANTHER" id="PTHR43221:SF1">
    <property type="entry name" value="PROTEASE HTPX"/>
    <property type="match status" value="1"/>
</dbReference>
<feature type="transmembrane region" description="Helical" evidence="13">
    <location>
        <begin position="295"/>
        <end position="315"/>
    </location>
</feature>
<keyword evidence="9 11" id="KW-0482">Metalloprotease</keyword>
<evidence type="ECO:0000256" key="10">
    <source>
        <dbReference type="ARBA" id="ARBA00023136"/>
    </source>
</evidence>
<feature type="region of interest" description="Disordered" evidence="12">
    <location>
        <begin position="1"/>
        <end position="126"/>
    </location>
</feature>
<evidence type="ECO:0000256" key="6">
    <source>
        <dbReference type="ARBA" id="ARBA00022801"/>
    </source>
</evidence>
<dbReference type="GO" id="GO:0005886">
    <property type="term" value="C:plasma membrane"/>
    <property type="evidence" value="ECO:0007669"/>
    <property type="project" value="UniProtKB-SubCell"/>
</dbReference>
<dbReference type="Proteomes" id="UP000095210">
    <property type="component" value="Chromosome"/>
</dbReference>
<keyword evidence="2" id="KW-1003">Cell membrane</keyword>
<dbReference type="Gene3D" id="3.30.2010.10">
    <property type="entry name" value="Metalloproteases ('zincins'), catalytic domain"/>
    <property type="match status" value="1"/>
</dbReference>
<evidence type="ECO:0000256" key="3">
    <source>
        <dbReference type="ARBA" id="ARBA00022670"/>
    </source>
</evidence>